<feature type="domain" description="c-SKI SMAD4-binding" evidence="3">
    <location>
        <begin position="144"/>
        <end position="236"/>
    </location>
</feature>
<dbReference type="KEGG" id="aplc:110977320"/>
<dbReference type="Gene3D" id="3.10.260.20">
    <property type="entry name" value="Ski"/>
    <property type="match status" value="1"/>
</dbReference>
<gene>
    <name evidence="5" type="primary">LOC110977320</name>
</gene>
<dbReference type="InterPro" id="IPR023216">
    <property type="entry name" value="Tscrpt_reg_SKI_SnoN"/>
</dbReference>
<dbReference type="GO" id="GO:0000978">
    <property type="term" value="F:RNA polymerase II cis-regulatory region sequence-specific DNA binding"/>
    <property type="evidence" value="ECO:0007669"/>
    <property type="project" value="TreeGrafter"/>
</dbReference>
<comment type="similarity">
    <text evidence="1">Belongs to the SKI family.</text>
</comment>
<evidence type="ECO:0000256" key="1">
    <source>
        <dbReference type="ARBA" id="ARBA00009513"/>
    </source>
</evidence>
<organism evidence="4 5">
    <name type="scientific">Acanthaster planci</name>
    <name type="common">Crown-of-thorns starfish</name>
    <dbReference type="NCBI Taxonomy" id="133434"/>
    <lineage>
        <taxon>Eukaryota</taxon>
        <taxon>Metazoa</taxon>
        <taxon>Echinodermata</taxon>
        <taxon>Eleutherozoa</taxon>
        <taxon>Asterozoa</taxon>
        <taxon>Asteroidea</taxon>
        <taxon>Valvatacea</taxon>
        <taxon>Valvatida</taxon>
        <taxon>Acanthasteridae</taxon>
        <taxon>Acanthaster</taxon>
    </lineage>
</organism>
<feature type="compositionally biased region" description="Polar residues" evidence="2">
    <location>
        <begin position="601"/>
        <end position="612"/>
    </location>
</feature>
<accession>A0A8B7Y3B1</accession>
<name>A0A8B7Y3B1_ACAPL</name>
<dbReference type="InterPro" id="IPR037000">
    <property type="entry name" value="Ski_DNA-bd_sf"/>
</dbReference>
<dbReference type="InterPro" id="IPR003380">
    <property type="entry name" value="SKI/SNO/DAC"/>
</dbReference>
<dbReference type="Pfam" id="PF02437">
    <property type="entry name" value="Ski_Sno_DHD"/>
    <property type="match status" value="1"/>
</dbReference>
<feature type="compositionally biased region" description="Low complexity" evidence="2">
    <location>
        <begin position="656"/>
        <end position="672"/>
    </location>
</feature>
<feature type="compositionally biased region" description="Basic and acidic residues" evidence="2">
    <location>
        <begin position="637"/>
        <end position="650"/>
    </location>
</feature>
<dbReference type="GO" id="GO:0046332">
    <property type="term" value="F:SMAD binding"/>
    <property type="evidence" value="ECO:0007669"/>
    <property type="project" value="InterPro"/>
</dbReference>
<dbReference type="SUPFAM" id="SSF46955">
    <property type="entry name" value="Putative DNA-binding domain"/>
    <property type="match status" value="1"/>
</dbReference>
<dbReference type="SMART" id="SM01046">
    <property type="entry name" value="c-SKI_SMAD_bind"/>
    <property type="match status" value="1"/>
</dbReference>
<dbReference type="SUPFAM" id="SSF63763">
    <property type="entry name" value="SAND domain-like"/>
    <property type="match status" value="1"/>
</dbReference>
<feature type="region of interest" description="Disordered" evidence="2">
    <location>
        <begin position="522"/>
        <end position="672"/>
    </location>
</feature>
<sequence length="672" mass="74829">MEDLKHQNPNQTPTPSTHPHGSDLIRKPPEPDCTSSTSNQCYTVNLFGVPIAALIIDGQERLCLAQISSTLLKNFSYNEIHNRRVALGITCVQCTPVQLEILRRANAMPVSSRRCGMINKREAERLCKSFLTENTPPKLPDNFSFDVYHECTWGCRGAFVPSRYNSSRAKCIRCAYCNLFSSPNKFIFHAHRTPTSKFHPPDGPNFNSWRRHIKLVDPNPPEELLHAWEDVKAMFNGGSRKRSVCETSNKLTPPSYILKRPADSISLNNDSQRLLPSPPKRSRYDKDPHRDLQPTPPGAVNVPYPLMPIPSRTLSTSISEALPEEPPMNSSPPYSVGAIFPGQLSPSAFRQHPLMEFVWGGGRAGYPLPAAAIWPKTIGMPFAGNTGYYQPFVDPDSDIHAIMDMASSSNNAPSKKPHQGEDFDPLKFGSLKSKTLAMRHHVHHHHLPDLRSRNAYYTSAFRPVLTGKGCLEPERAFGSTERFVFPSKPPIEDCCLAMGHHHARPHQIASHQAKIKADHYPISKSPRSLSPQTPTLIIDADDPADKTDPYSEATTKRTPGVTDGTEQDAGGTSTGEDAKSQRDLGKAHSKRRISMEEAESSRFSPSDSSVLSSRHPDHRAQHHRRHITKESTTPSPLKEDDDHTSRKLGEENQATLSHFSRRLLSSHSVGLD</sequence>
<feature type="compositionally biased region" description="Basic and acidic residues" evidence="2">
    <location>
        <begin position="20"/>
        <end position="30"/>
    </location>
</feature>
<dbReference type="Pfam" id="PF08782">
    <property type="entry name" value="c-SKI_SMAD_bind"/>
    <property type="match status" value="1"/>
</dbReference>
<dbReference type="GO" id="GO:0005667">
    <property type="term" value="C:transcription regulator complex"/>
    <property type="evidence" value="ECO:0007669"/>
    <property type="project" value="TreeGrafter"/>
</dbReference>
<dbReference type="AlphaFoldDB" id="A0A8B7Y3B1"/>
<dbReference type="PANTHER" id="PTHR10005">
    <property type="entry name" value="SKI ONCOGENE-RELATED"/>
    <property type="match status" value="1"/>
</dbReference>
<evidence type="ECO:0000256" key="2">
    <source>
        <dbReference type="SAM" id="MobiDB-lite"/>
    </source>
</evidence>
<dbReference type="GO" id="GO:0030514">
    <property type="term" value="P:negative regulation of BMP signaling pathway"/>
    <property type="evidence" value="ECO:0007669"/>
    <property type="project" value="TreeGrafter"/>
</dbReference>
<dbReference type="InterPro" id="IPR014890">
    <property type="entry name" value="c-SKI_SMAD4-bd_dom"/>
</dbReference>
<dbReference type="CDD" id="cd21080">
    <property type="entry name" value="DHD_Skor"/>
    <property type="match status" value="1"/>
</dbReference>
<keyword evidence="4" id="KW-1185">Reference proteome</keyword>
<dbReference type="GO" id="GO:0000981">
    <property type="term" value="F:DNA-binding transcription factor activity, RNA polymerase II-specific"/>
    <property type="evidence" value="ECO:0007669"/>
    <property type="project" value="TreeGrafter"/>
</dbReference>
<feature type="region of interest" description="Disordered" evidence="2">
    <location>
        <begin position="255"/>
        <end position="306"/>
    </location>
</feature>
<dbReference type="GO" id="GO:0005634">
    <property type="term" value="C:nucleus"/>
    <property type="evidence" value="ECO:0007669"/>
    <property type="project" value="TreeGrafter"/>
</dbReference>
<dbReference type="Gene3D" id="3.10.390.10">
    <property type="entry name" value="SAND domain-like"/>
    <property type="match status" value="1"/>
</dbReference>
<reference evidence="5" key="1">
    <citation type="submission" date="2025-08" db="UniProtKB">
        <authorList>
            <consortium name="RefSeq"/>
        </authorList>
    </citation>
    <scope>IDENTIFICATION</scope>
</reference>
<dbReference type="GeneID" id="110977320"/>
<evidence type="ECO:0000313" key="4">
    <source>
        <dbReference type="Proteomes" id="UP000694845"/>
    </source>
</evidence>
<proteinExistence type="inferred from homology"/>
<dbReference type="InterPro" id="IPR010919">
    <property type="entry name" value="SAND-like_dom_sf"/>
</dbReference>
<feature type="region of interest" description="Disordered" evidence="2">
    <location>
        <begin position="1"/>
        <end position="33"/>
    </location>
</feature>
<dbReference type="PANTHER" id="PTHR10005:SF26">
    <property type="entry name" value="CORL"/>
    <property type="match status" value="1"/>
</dbReference>
<dbReference type="Proteomes" id="UP000694845">
    <property type="component" value="Unplaced"/>
</dbReference>
<feature type="compositionally biased region" description="Basic and acidic residues" evidence="2">
    <location>
        <begin position="282"/>
        <end position="292"/>
    </location>
</feature>
<dbReference type="RefSeq" id="XP_022087012.1">
    <property type="nucleotide sequence ID" value="XM_022231320.1"/>
</dbReference>
<evidence type="ECO:0000313" key="5">
    <source>
        <dbReference type="RefSeq" id="XP_022087012.1"/>
    </source>
</evidence>
<dbReference type="OMA" id="RRANAMP"/>
<feature type="compositionally biased region" description="Basic and acidic residues" evidence="2">
    <location>
        <begin position="576"/>
        <end position="586"/>
    </location>
</feature>
<protein>
    <submittedName>
        <fullName evidence="5">SKI family transcriptional corepressor 1 homolog-B-like</fullName>
    </submittedName>
</protein>
<dbReference type="InterPro" id="IPR009061">
    <property type="entry name" value="DNA-bd_dom_put_sf"/>
</dbReference>
<dbReference type="GO" id="GO:0000122">
    <property type="term" value="P:negative regulation of transcription by RNA polymerase II"/>
    <property type="evidence" value="ECO:0007669"/>
    <property type="project" value="TreeGrafter"/>
</dbReference>
<dbReference type="OrthoDB" id="3938623at2759"/>
<feature type="compositionally biased region" description="Polar residues" evidence="2">
    <location>
        <begin position="7"/>
        <end position="19"/>
    </location>
</feature>
<feature type="region of interest" description="Disordered" evidence="2">
    <location>
        <begin position="407"/>
        <end position="426"/>
    </location>
</feature>
<evidence type="ECO:0000259" key="3">
    <source>
        <dbReference type="SMART" id="SM01046"/>
    </source>
</evidence>
<feature type="compositionally biased region" description="Polar residues" evidence="2">
    <location>
        <begin position="265"/>
        <end position="274"/>
    </location>
</feature>
<feature type="compositionally biased region" description="Polar residues" evidence="2">
    <location>
        <begin position="525"/>
        <end position="535"/>
    </location>
</feature>
<dbReference type="GO" id="GO:0005737">
    <property type="term" value="C:cytoplasm"/>
    <property type="evidence" value="ECO:0007669"/>
    <property type="project" value="TreeGrafter"/>
</dbReference>